<evidence type="ECO:0000313" key="2">
    <source>
        <dbReference type="Proteomes" id="UP001162793"/>
    </source>
</evidence>
<reference evidence="2" key="1">
    <citation type="journal article" date="2023" name="Front. Microbiol.">
        <title>Ralstonia chuxiongensis sp. nov., Ralstonia mojiangensis sp. nov., and Ralstonia soli sp. nov., isolated from tobacco fields, are three novel species in the family Burkholderiaceae.</title>
        <authorList>
            <person name="Lu C.H."/>
            <person name="Zhang Y.Y."/>
            <person name="Jiang N."/>
            <person name="Chen W."/>
            <person name="Shao X."/>
            <person name="Zhao Z.M."/>
            <person name="Lu W.L."/>
            <person name="Hu X."/>
            <person name="Xi Y.X."/>
            <person name="Zou S.Y."/>
            <person name="Wei Q.J."/>
            <person name="Lin Z.L."/>
            <person name="Gong L."/>
            <person name="Gai X.T."/>
            <person name="Zhang L.Q."/>
            <person name="Li J.Y."/>
            <person name="Jin Y."/>
            <person name="Xia Z.Y."/>
        </authorList>
    </citation>
    <scope>NUCLEOTIDE SEQUENCE [LARGE SCALE GENOMIC DNA]</scope>
    <source>
        <strain evidence="2">21YRMH01-3</strain>
    </source>
</reference>
<proteinExistence type="predicted"/>
<dbReference type="AlphaFoldDB" id="A0AA41WV63"/>
<dbReference type="Proteomes" id="UP001162793">
    <property type="component" value="Unassembled WGS sequence"/>
</dbReference>
<comment type="caution">
    <text evidence="1">The sequence shown here is derived from an EMBL/GenBank/DDBJ whole genome shotgun (WGS) entry which is preliminary data.</text>
</comment>
<name>A0AA41WV63_9RALS</name>
<keyword evidence="2" id="KW-1185">Reference proteome</keyword>
<sequence length="126" mass="13859">MRYSDRLLQEIDGRAHAHRAGVVRFAADLDAIGEILATAPRHGIHRWGALDLTRHDTRIVIWTDVRTEHALLELLLSQGAIKEKIVEHNNKLQITLALPSVTAPVIVFAPVPAPDGAQTMHTEVAA</sequence>
<dbReference type="RefSeq" id="WP_253536873.1">
    <property type="nucleotide sequence ID" value="NZ_JAMYWC010000003.1"/>
</dbReference>
<protein>
    <submittedName>
        <fullName evidence="1">Uncharacterized protein</fullName>
    </submittedName>
</protein>
<accession>A0AA41WV63</accession>
<evidence type="ECO:0000313" key="1">
    <source>
        <dbReference type="EMBL" id="MCP1173007.1"/>
    </source>
</evidence>
<gene>
    <name evidence="1" type="ORF">NKG59_11630</name>
</gene>
<organism evidence="1 2">
    <name type="scientific">Ralstonia chuxiongensis</name>
    <dbReference type="NCBI Taxonomy" id="2957504"/>
    <lineage>
        <taxon>Bacteria</taxon>
        <taxon>Pseudomonadati</taxon>
        <taxon>Pseudomonadota</taxon>
        <taxon>Betaproteobacteria</taxon>
        <taxon>Burkholderiales</taxon>
        <taxon>Burkholderiaceae</taxon>
        <taxon>Ralstonia</taxon>
    </lineage>
</organism>
<dbReference type="EMBL" id="JAMYWC010000003">
    <property type="protein sequence ID" value="MCP1173007.1"/>
    <property type="molecule type" value="Genomic_DNA"/>
</dbReference>